<dbReference type="NCBIfam" id="TIGR00093">
    <property type="entry name" value="pseudouridine synthase"/>
    <property type="match status" value="1"/>
</dbReference>
<dbReference type="Gene3D" id="3.30.2350.10">
    <property type="entry name" value="Pseudouridine synthase"/>
    <property type="match status" value="1"/>
</dbReference>
<dbReference type="InterPro" id="IPR050343">
    <property type="entry name" value="RsuA_PseudoU_synthase"/>
</dbReference>
<dbReference type="PANTHER" id="PTHR47683">
    <property type="entry name" value="PSEUDOURIDINE SYNTHASE FAMILY PROTEIN-RELATED"/>
    <property type="match status" value="1"/>
</dbReference>
<gene>
    <name evidence="1" type="primary">rluF_13</name>
    <name evidence="1" type="ORF">SDC9_200228</name>
</gene>
<name>A0A645INB5_9ZZZZ</name>
<proteinExistence type="predicted"/>
<accession>A0A645INB5</accession>
<keyword evidence="1" id="KW-0413">Isomerase</keyword>
<protein>
    <submittedName>
        <fullName evidence="1">23S rRNA pseudouridine(2604) synthase</fullName>
        <ecNumber evidence="1">5.4.99.21</ecNumber>
    </submittedName>
</protein>
<dbReference type="GO" id="GO:0003723">
    <property type="term" value="F:RNA binding"/>
    <property type="evidence" value="ECO:0007669"/>
    <property type="project" value="InterPro"/>
</dbReference>
<organism evidence="1">
    <name type="scientific">bioreactor metagenome</name>
    <dbReference type="NCBI Taxonomy" id="1076179"/>
    <lineage>
        <taxon>unclassified sequences</taxon>
        <taxon>metagenomes</taxon>
        <taxon>ecological metagenomes</taxon>
    </lineage>
</organism>
<dbReference type="InterPro" id="IPR000748">
    <property type="entry name" value="PsdUridine_synth_RsuA/RluB/E/F"/>
</dbReference>
<sequence length="120" mass="13826">MTNDGDLGNKILESDNGHEKEYIVTVNKPFHDNFIKGMSGGVEILGVKTRPCIIKRISEDTFSIILTQGLNRQIRRMTKAFGYEVTCLERVRIMNVELKDLEIGKWRNLTEEEVSELRKL</sequence>
<reference evidence="1" key="1">
    <citation type="submission" date="2019-08" db="EMBL/GenBank/DDBJ databases">
        <authorList>
            <person name="Kucharzyk K."/>
            <person name="Murdoch R.W."/>
            <person name="Higgins S."/>
            <person name="Loffler F."/>
        </authorList>
    </citation>
    <scope>NUCLEOTIDE SEQUENCE</scope>
</reference>
<evidence type="ECO:0000313" key="1">
    <source>
        <dbReference type="EMBL" id="MPN52566.1"/>
    </source>
</evidence>
<dbReference type="FunFam" id="3.30.70.1560:FF:000002">
    <property type="entry name" value="Pseudouridine synthase"/>
    <property type="match status" value="1"/>
</dbReference>
<dbReference type="EC" id="5.4.99.21" evidence="1"/>
<dbReference type="InterPro" id="IPR020103">
    <property type="entry name" value="PsdUridine_synth_cat_dom_sf"/>
</dbReference>
<dbReference type="SUPFAM" id="SSF55120">
    <property type="entry name" value="Pseudouridine synthase"/>
    <property type="match status" value="1"/>
</dbReference>
<dbReference type="EMBL" id="VSSQ01118804">
    <property type="protein sequence ID" value="MPN52566.1"/>
    <property type="molecule type" value="Genomic_DNA"/>
</dbReference>
<dbReference type="GO" id="GO:0160138">
    <property type="term" value="F:23S rRNA pseudouridine(2604) synthase activity"/>
    <property type="evidence" value="ECO:0007669"/>
    <property type="project" value="UniProtKB-EC"/>
</dbReference>
<dbReference type="PANTHER" id="PTHR47683:SF2">
    <property type="entry name" value="RNA-BINDING S4 DOMAIN-CONTAINING PROTEIN"/>
    <property type="match status" value="1"/>
</dbReference>
<dbReference type="GO" id="GO:0001522">
    <property type="term" value="P:pseudouridine synthesis"/>
    <property type="evidence" value="ECO:0007669"/>
    <property type="project" value="InterPro"/>
</dbReference>
<dbReference type="AlphaFoldDB" id="A0A645INB5"/>
<comment type="caution">
    <text evidence="1">The sequence shown here is derived from an EMBL/GenBank/DDBJ whole genome shotgun (WGS) entry which is preliminary data.</text>
</comment>